<sequence length="96" mass="11111">MLSNNIFVDIQSSVNALVEEHLNTTVPFSQQQEAKLNTVHSIVSLGTRFEQFPQLAAFQAEWVTTELIKIELRRTVQKFSRKKTRARKVPNVRSFH</sequence>
<proteinExistence type="predicted"/>
<dbReference type="AlphaFoldDB" id="A0A369J7V6"/>
<evidence type="ECO:0000313" key="2">
    <source>
        <dbReference type="Proteomes" id="UP000076154"/>
    </source>
</evidence>
<protein>
    <submittedName>
        <fullName evidence="1">Uncharacterized protein</fullName>
    </submittedName>
</protein>
<comment type="caution">
    <text evidence="1">The sequence shown here is derived from an EMBL/GenBank/DDBJ whole genome shotgun (WGS) entry which is preliminary data.</text>
</comment>
<gene>
    <name evidence="1" type="ORF">Hypma_016148</name>
</gene>
<reference evidence="1" key="1">
    <citation type="submission" date="2018-04" db="EMBL/GenBank/DDBJ databases">
        <title>Whole genome sequencing of Hypsizygus marmoreus.</title>
        <authorList>
            <person name="Choi I.-G."/>
            <person name="Min B."/>
            <person name="Kim J.-G."/>
            <person name="Kim S."/>
            <person name="Oh Y.-L."/>
            <person name="Kong W.-S."/>
            <person name="Park H."/>
            <person name="Jeong J."/>
            <person name="Song E.-S."/>
        </authorList>
    </citation>
    <scope>NUCLEOTIDE SEQUENCE [LARGE SCALE GENOMIC DNA]</scope>
    <source>
        <strain evidence="1">51987-8</strain>
    </source>
</reference>
<dbReference type="OrthoDB" id="2686745at2759"/>
<dbReference type="InParanoid" id="A0A369J7V6"/>
<keyword evidence="2" id="KW-1185">Reference proteome</keyword>
<accession>A0A369J7V6</accession>
<dbReference type="EMBL" id="LUEZ02000095">
    <property type="protein sequence ID" value="RDB14926.1"/>
    <property type="molecule type" value="Genomic_DNA"/>
</dbReference>
<evidence type="ECO:0000313" key="1">
    <source>
        <dbReference type="EMBL" id="RDB14926.1"/>
    </source>
</evidence>
<dbReference type="Proteomes" id="UP000076154">
    <property type="component" value="Unassembled WGS sequence"/>
</dbReference>
<organism evidence="1 2">
    <name type="scientific">Hypsizygus marmoreus</name>
    <name type="common">White beech mushroom</name>
    <name type="synonym">Agaricus marmoreus</name>
    <dbReference type="NCBI Taxonomy" id="39966"/>
    <lineage>
        <taxon>Eukaryota</taxon>
        <taxon>Fungi</taxon>
        <taxon>Dikarya</taxon>
        <taxon>Basidiomycota</taxon>
        <taxon>Agaricomycotina</taxon>
        <taxon>Agaricomycetes</taxon>
        <taxon>Agaricomycetidae</taxon>
        <taxon>Agaricales</taxon>
        <taxon>Tricholomatineae</taxon>
        <taxon>Lyophyllaceae</taxon>
        <taxon>Hypsizygus</taxon>
    </lineage>
</organism>
<name>A0A369J7V6_HYPMA</name>